<accession>A0A6P2CGP9</accession>
<dbReference type="Proteomes" id="UP000471120">
    <property type="component" value="Unassembled WGS sequence"/>
</dbReference>
<evidence type="ECO:0000313" key="1">
    <source>
        <dbReference type="EMBL" id="TXG91110.1"/>
    </source>
</evidence>
<proteinExistence type="predicted"/>
<organism evidence="1 2">
    <name type="scientific">Rhodococcus rhodnii</name>
    <dbReference type="NCBI Taxonomy" id="38312"/>
    <lineage>
        <taxon>Bacteria</taxon>
        <taxon>Bacillati</taxon>
        <taxon>Actinomycetota</taxon>
        <taxon>Actinomycetes</taxon>
        <taxon>Mycobacteriales</taxon>
        <taxon>Nocardiaceae</taxon>
        <taxon>Rhodococcus</taxon>
    </lineage>
</organism>
<protein>
    <submittedName>
        <fullName evidence="1">Uncharacterized protein</fullName>
    </submittedName>
</protein>
<dbReference type="AlphaFoldDB" id="A0A6P2CGP9"/>
<comment type="caution">
    <text evidence="1">The sequence shown here is derived from an EMBL/GenBank/DDBJ whole genome shotgun (WGS) entry which is preliminary data.</text>
</comment>
<dbReference type="EMBL" id="QRCM01000001">
    <property type="protein sequence ID" value="TXG91110.1"/>
    <property type="molecule type" value="Genomic_DNA"/>
</dbReference>
<reference evidence="1 2" key="1">
    <citation type="submission" date="2018-07" db="EMBL/GenBank/DDBJ databases">
        <title>Genome sequence of Rhodococcus rhodnii ATCC 35071 from Rhodnius prolixus.</title>
        <authorList>
            <person name="Patel V."/>
            <person name="Vogel K.J."/>
        </authorList>
    </citation>
    <scope>NUCLEOTIDE SEQUENCE [LARGE SCALE GENOMIC DNA]</scope>
    <source>
        <strain evidence="1 2">ATCC 35071</strain>
    </source>
</reference>
<gene>
    <name evidence="1" type="ORF">DW322_13885</name>
</gene>
<dbReference type="RefSeq" id="WP_072713596.1">
    <property type="nucleotide sequence ID" value="NZ_QRCM01000001.1"/>
</dbReference>
<evidence type="ECO:0000313" key="2">
    <source>
        <dbReference type="Proteomes" id="UP000471120"/>
    </source>
</evidence>
<name>A0A6P2CGP9_9NOCA</name>
<sequence length="115" mass="12080">MSTETAGTATAPEHIVKVLDAFASRHGGSASAVLQPVSRGKVRITLVGEDGVIGDQLVQDVATAEAAVNAADHVTTSDGWTRELTSIAEPAPGHWAKMAAWVAHQTRFPKPRGER</sequence>